<evidence type="ECO:0000313" key="6">
    <source>
        <dbReference type="Proteomes" id="UP000289664"/>
    </source>
</evidence>
<organism evidence="5 6">
    <name type="scientific">Clostridium scindens (strain ATCC 35704 / DSM 5676 / VPI 13733 / 19)</name>
    <dbReference type="NCBI Taxonomy" id="411468"/>
    <lineage>
        <taxon>Bacteria</taxon>
        <taxon>Bacillati</taxon>
        <taxon>Bacillota</taxon>
        <taxon>Clostridia</taxon>
        <taxon>Lachnospirales</taxon>
        <taxon>Lachnospiraceae</taxon>
    </lineage>
</organism>
<dbReference type="PANTHER" id="PTHR30404:SF0">
    <property type="entry name" value="N-ACETYLMURAMOYL-L-ALANINE AMIDASE AMIC"/>
    <property type="match status" value="1"/>
</dbReference>
<dbReference type="SUPFAM" id="SSF53187">
    <property type="entry name" value="Zn-dependent exopeptidases"/>
    <property type="match status" value="1"/>
</dbReference>
<accession>A0A494WRC8</accession>
<dbReference type="PANTHER" id="PTHR30404">
    <property type="entry name" value="N-ACETYLMURAMOYL-L-ALANINE AMIDASE"/>
    <property type="match status" value="1"/>
</dbReference>
<dbReference type="EC" id="3.5.1.28" evidence="5"/>
<dbReference type="GeneID" id="62697817"/>
<dbReference type="Pfam" id="PF01832">
    <property type="entry name" value="Glucosaminidase"/>
    <property type="match status" value="1"/>
</dbReference>
<name>A0A494WRC8_CLOS5</name>
<proteinExistence type="predicted"/>
<dbReference type="CDD" id="cd02696">
    <property type="entry name" value="MurNAc-LAA"/>
    <property type="match status" value="1"/>
</dbReference>
<evidence type="ECO:0000256" key="3">
    <source>
        <dbReference type="SAM" id="SignalP"/>
    </source>
</evidence>
<evidence type="ECO:0000313" key="5">
    <source>
        <dbReference type="EMBL" id="QBF76227.1"/>
    </source>
</evidence>
<dbReference type="InterPro" id="IPR050695">
    <property type="entry name" value="N-acetylmuramoyl_amidase_3"/>
</dbReference>
<dbReference type="GO" id="GO:0008745">
    <property type="term" value="F:N-acetylmuramoyl-L-alanine amidase activity"/>
    <property type="evidence" value="ECO:0007669"/>
    <property type="project" value="UniProtKB-EC"/>
</dbReference>
<dbReference type="Proteomes" id="UP000289664">
    <property type="component" value="Chromosome"/>
</dbReference>
<evidence type="ECO:0000256" key="1">
    <source>
        <dbReference type="ARBA" id="ARBA00022801"/>
    </source>
</evidence>
<keyword evidence="6" id="KW-1185">Reference proteome</keyword>
<dbReference type="InterPro" id="IPR013688">
    <property type="entry name" value="GBS_Bsp-like"/>
</dbReference>
<dbReference type="GO" id="GO:0009253">
    <property type="term" value="P:peptidoglycan catabolic process"/>
    <property type="evidence" value="ECO:0007669"/>
    <property type="project" value="InterPro"/>
</dbReference>
<dbReference type="Gene3D" id="3.40.630.40">
    <property type="entry name" value="Zn-dependent exopeptidases"/>
    <property type="match status" value="1"/>
</dbReference>
<feature type="compositionally biased region" description="Acidic residues" evidence="2">
    <location>
        <begin position="78"/>
        <end position="89"/>
    </location>
</feature>
<reference evidence="5 6" key="1">
    <citation type="journal article" date="2019" name="Appl. Environ. Microbiol.">
        <title>Clostridium scindens ATCC 35704: integration of nutritional requirements, the complete genome sequence, and global transcriptional responses to bile acids.</title>
        <authorList>
            <person name="Devendran S."/>
            <person name="Shrestha R."/>
            <person name="Alves J.M.P."/>
            <person name="Wolf P.G."/>
            <person name="Ly L."/>
            <person name="Hernandez A.G."/>
            <person name="Mendez-Garcia C."/>
            <person name="Inboden A."/>
            <person name="Wiley J."/>
            <person name="Paul O."/>
            <person name="Allen A."/>
            <person name="Springer E."/>
            <person name="Wright C.L."/>
            <person name="Fields C.J."/>
            <person name="Daniel S.L."/>
            <person name="Ridlon J.M."/>
        </authorList>
    </citation>
    <scope>NUCLEOTIDE SEQUENCE [LARGE SCALE GENOMIC DNA]</scope>
    <source>
        <strain evidence="5 6">ATCC 35704</strain>
    </source>
</reference>
<sequence length="1765" mass="192053">MGRKLKNRLAYILIIVMLCSTMSLENVNASDYDSLNSTEGNNESNTIIENQQEADNEQTDNSSVQQKVENEQYNASNEEADNVTEEIPEQDSQNIEIQTNDETQVLINYVSVDKPFLETPNEQNVVVSFGNGNENISKVRLVCKKNDGSDLELNLTRQEKELYLFTIPLEKKDSGTYELDSFAYFINGIEQIIDLKAIGIEAKFGVNEFYPGYENGDINSNDIDVSVVDVDANKVIAAQTDIEEALDATQEAIAESSGESVNDKSRNLKTSRTAVKEKVVVLDPGHGGSDGGAAANGLVEKNLTLKIAQYCKQELEEYSGLKVYMTRNNDSDVGLSERVQMAKRWGADVFVSIHINSASAGANGVEVWYPNSSYNANIHAQGKDLANEILKELVGLGLTNRGIKIRNSENGTKYPDGSLADYYSVIKDSKTNGFPGIIVEHAFISNPSDAAKLKQESFLKQLGIADAIGIANYFGLSKNPEIRIVNKNDFSGTFKVKITGVGSSTNTTKVEVPVWCQTDGQDDLKWYTATLQNDGSYTVDVAISNHNDQVGTYIADLYVTYRNGTMEQLGRTSAVMSKTSANISVEKNGTNPAQYQSKVVFSNMPTGVKSVQFAVWSNEGGQNDLKWYMGKDVGNDTWLATIDLNNHKTYGNYSVHAYLEMEDGYFFNFGNTSFEVQKANVGELKVKDYNQNEGSFRVIIRLNNTDVGINKVDVPIWCSSNQSDIKWYTAIKQADGTYSVDVNIANHKYNSGEYNIHAYLTDAFGNKSFGQATTFAVIAPKSEVTAKDAAGTETNYELKATNLGLYGDVRKVEFAVWSLKGGQDDLAWYQASRDSSGAYRATVPISRHRTAGEYEADAYITLGNGGLKYVGKASFKVTEPGISRVEVSEKDVDGGTFTVSLAKPESPSGVNRLQVAVWGAANGQNDLKWYDAAKRPDGSYEVAVSIANHGFETGTYNVHTYLTGGNGISLCANTTSTEIEAPKSEVTAKDAAGTETNYELKATNLGLYGDVRKVEFAVWSLKGGQDDLAWYQASRDSSGAYRATVPISRHRTAGEYEADAYITLGNGGLKYVGKASFKVTEPGISKVEVSEKDVDGGTFTVSLAKPESPSGVNRLQVAVWGAANGQNDLKWYDAAKRPDGSYEVAVSIANHGFETGTYNVHTYLTGGNGISLCANTTSTEIEAPKSEVTAKDAAGTETNYELKATNLGLYGDVRKVEFAVWSLKGGQDDLAWYQASRDSSGAYRATVPISRHRTAGEYEADAYITLGNGGLKYVGKASFKVTEPGISKVEVSEKDVDGGTFTVSLAKPESPSGVNRLQVAVWGAANGQNDLKWYDAAKRPDGSYEVAVSIANHGFETGTYNVHTYLTGGNGISLCANTTSTEIEAPKSEVTATDAAGTETNYELKATNLGLYGDVRKVEFAVWSLKGGQDDLVWYQASRDSSGAYRATVPISRHRTTGEYEGDAYITLSNGTLKYVGTAKFEITIPSLNLYVANYDASLGSFDVILNNIVSPSGINKIEVPVWCSSNQSDIKWYKAVKQNDGTYKITVDPMYHNLHSGIYQIHAYITTGNGIMTLAGTTTQLVKAPELYTIMGTTTTTVDQMMKYYKSSGVNYPGNELGKGGAPTLESFCKLYLEEANAEGVRAEVAFAQTMLETGWLKYGGIVKIEQFNFAGIGALDGNSTGNCATFPDVRTGIRAQIQHLKAYGSSGALTNSCVDPRFHLVKRNCAPYVQWLGQKENPQGNGWATSERYGYNIMSGIQKLKSL</sequence>
<dbReference type="SMART" id="SM00646">
    <property type="entry name" value="Ami_3"/>
    <property type="match status" value="1"/>
</dbReference>
<dbReference type="Pfam" id="PF08481">
    <property type="entry name" value="GBS_Bsp-like"/>
    <property type="match status" value="11"/>
</dbReference>
<dbReference type="Gene3D" id="1.10.530.10">
    <property type="match status" value="1"/>
</dbReference>
<evidence type="ECO:0000259" key="4">
    <source>
        <dbReference type="SMART" id="SM00646"/>
    </source>
</evidence>
<protein>
    <submittedName>
        <fullName evidence="5">Sporulation-specific N-acetylmuramoyl-L-alanine amidase</fullName>
        <ecNumber evidence="5">3.5.1.28</ecNumber>
    </submittedName>
</protein>
<dbReference type="InterPro" id="IPR002508">
    <property type="entry name" value="MurNAc-LAA_cat"/>
</dbReference>
<feature type="chain" id="PRO_5019780761" evidence="3">
    <location>
        <begin position="30"/>
        <end position="1765"/>
    </location>
</feature>
<gene>
    <name evidence="5" type="primary">cwlC_2</name>
    <name evidence="5" type="ORF">HDCHBGLK_03644</name>
</gene>
<dbReference type="KEGG" id="csci:HDCHBGLK_03644"/>
<dbReference type="Pfam" id="PF01520">
    <property type="entry name" value="Amidase_3"/>
    <property type="match status" value="1"/>
</dbReference>
<dbReference type="OrthoDB" id="2051435at2"/>
<dbReference type="RefSeq" id="WP_161567394.1">
    <property type="nucleotide sequence ID" value="NZ_CP036170.1"/>
</dbReference>
<evidence type="ECO:0000256" key="2">
    <source>
        <dbReference type="SAM" id="MobiDB-lite"/>
    </source>
</evidence>
<keyword evidence="1 5" id="KW-0378">Hydrolase</keyword>
<feature type="region of interest" description="Disordered" evidence="2">
    <location>
        <begin position="71"/>
        <end position="92"/>
    </location>
</feature>
<keyword evidence="3" id="KW-0732">Signal</keyword>
<feature type="signal peptide" evidence="3">
    <location>
        <begin position="1"/>
        <end position="29"/>
    </location>
</feature>
<dbReference type="EMBL" id="CP036170">
    <property type="protein sequence ID" value="QBF76227.1"/>
    <property type="molecule type" value="Genomic_DNA"/>
</dbReference>
<dbReference type="InterPro" id="IPR002901">
    <property type="entry name" value="MGlyc_endo_b_GlcNAc-like_dom"/>
</dbReference>
<dbReference type="Gene3D" id="2.60.40.3760">
    <property type="match status" value="11"/>
</dbReference>
<dbReference type="GO" id="GO:0004040">
    <property type="term" value="F:amidase activity"/>
    <property type="evidence" value="ECO:0007669"/>
    <property type="project" value="InterPro"/>
</dbReference>
<dbReference type="GO" id="GO:0030288">
    <property type="term" value="C:outer membrane-bounded periplasmic space"/>
    <property type="evidence" value="ECO:0007669"/>
    <property type="project" value="TreeGrafter"/>
</dbReference>
<feature type="domain" description="MurNAc-LAA" evidence="4">
    <location>
        <begin position="339"/>
        <end position="471"/>
    </location>
</feature>